<dbReference type="RefSeq" id="WP_163693314.1">
    <property type="nucleotide sequence ID" value="NZ_FXTW01000002.1"/>
</dbReference>
<organism evidence="1 2">
    <name type="scientific">Muriicola jejuensis</name>
    <dbReference type="NCBI Taxonomy" id="504488"/>
    <lineage>
        <taxon>Bacteria</taxon>
        <taxon>Pseudomonadati</taxon>
        <taxon>Bacteroidota</taxon>
        <taxon>Flavobacteriia</taxon>
        <taxon>Flavobacteriales</taxon>
        <taxon>Flavobacteriaceae</taxon>
        <taxon>Muriicola</taxon>
    </lineage>
</organism>
<evidence type="ECO:0000313" key="2">
    <source>
        <dbReference type="Proteomes" id="UP000468443"/>
    </source>
</evidence>
<dbReference type="Proteomes" id="UP000468443">
    <property type="component" value="Unassembled WGS sequence"/>
</dbReference>
<keyword evidence="2" id="KW-1185">Reference proteome</keyword>
<protein>
    <submittedName>
        <fullName evidence="1">DUF2141 domain-containing protein</fullName>
    </submittedName>
</protein>
<evidence type="ECO:0000313" key="1">
    <source>
        <dbReference type="EMBL" id="NER10913.1"/>
    </source>
</evidence>
<proteinExistence type="predicted"/>
<comment type="caution">
    <text evidence="1">The sequence shown here is derived from an EMBL/GenBank/DDBJ whole genome shotgun (WGS) entry which is preliminary data.</text>
</comment>
<dbReference type="AlphaFoldDB" id="A0A6P0UIH7"/>
<sequence>MKSILLVFVLFLFVTFVRSQESTGYDIAVTVENIETDGGQILAVLHTAETFMQGDGVGSVSVEGKKGSLTLDFQGVEPGTYALLVMHDLNGNYQMDFDQQGMPVEKYGMSGKGLPMGPPSFYQAKFEVGEEHLEMTIKL</sequence>
<accession>A0A6P0UIH7</accession>
<name>A0A6P0UIH7_9FLAO</name>
<dbReference type="InterPro" id="IPR018673">
    <property type="entry name" value="DUF2141"/>
</dbReference>
<dbReference type="EMBL" id="JAABOP010000002">
    <property type="protein sequence ID" value="NER10913.1"/>
    <property type="molecule type" value="Genomic_DNA"/>
</dbReference>
<dbReference type="Pfam" id="PF09912">
    <property type="entry name" value="DUF2141"/>
    <property type="match status" value="1"/>
</dbReference>
<gene>
    <name evidence="1" type="ORF">GWK09_10330</name>
</gene>
<reference evidence="1 2" key="1">
    <citation type="submission" date="2020-01" db="EMBL/GenBank/DDBJ databases">
        <title>Muriicola jejuensis KCTC 22299.</title>
        <authorList>
            <person name="Wang G."/>
        </authorList>
    </citation>
    <scope>NUCLEOTIDE SEQUENCE [LARGE SCALE GENOMIC DNA]</scope>
    <source>
        <strain evidence="1 2">KCTC 22299</strain>
    </source>
</reference>